<dbReference type="PROSITE" id="PS00411">
    <property type="entry name" value="KINESIN_MOTOR_1"/>
    <property type="match status" value="1"/>
</dbReference>
<dbReference type="PANTHER" id="PTHR47968">
    <property type="entry name" value="CENTROMERE PROTEIN E"/>
    <property type="match status" value="1"/>
</dbReference>
<keyword evidence="1 5" id="KW-0547">Nucleotide-binding</keyword>
<dbReference type="PANTHER" id="PTHR47968:SF75">
    <property type="entry name" value="CENTROMERE-ASSOCIATED PROTEIN E"/>
    <property type="match status" value="1"/>
</dbReference>
<dbReference type="AlphaFoldDB" id="A0AAE0GCM6"/>
<keyword evidence="2 5" id="KW-0067">ATP-binding</keyword>
<sequence length="494" mass="53453">MKSSDCPIKVFCRFRPTDLSRSENSGRPFWNASCDVRASFEGLSSVVAQPVEDSDDRRLAIAFADGKGATTVNVSTISDNVQESKDSKNFSFSRVFPPEATQVDVYDATASNFVDALLSGFNCSLLAFGRTGSGKTYSMLGPETDSTGRVAWHSDGASGWEEHKGIAPRLLECLFDGIADLSSEVVCTVRSSYIEVYNEQVHDLLAPDRNVELKLKHDAQSNKCRFDAVNPEVKTVGEALQVLRKGASHRSTSSTLANLHSSRSHAIFILTLQLEEGDCTKTSQLYLVDLAGSEMLNTGVEERMRETKHINTSLLALRNVIHALAGQPSPAAAPTAGNHSPRRLSGNESPRRSMYGAASATVAALVTPRGGRPAPAGKELPFVNFRDSKLTRILQSCLGGNSRTSVLLTCCLTDRRETLRTLHFGGTMQRVRTQAKPCPAPPSSPNNVLRLAWKEAPTFALLNVVRVLPTVLQGGSSSKIFDDARAVLVSVSHC</sequence>
<dbReference type="GO" id="GO:0005524">
    <property type="term" value="F:ATP binding"/>
    <property type="evidence" value="ECO:0007669"/>
    <property type="project" value="UniProtKB-UniRule"/>
</dbReference>
<keyword evidence="4 5" id="KW-0505">Motor protein</keyword>
<comment type="caution">
    <text evidence="9">The sequence shown here is derived from an EMBL/GenBank/DDBJ whole genome shotgun (WGS) entry which is preliminary data.</text>
</comment>
<comment type="similarity">
    <text evidence="5 6">Belongs to the TRAFAC class myosin-kinesin ATPase superfamily. Kinesin family.</text>
</comment>
<keyword evidence="6" id="KW-0493">Microtubule</keyword>
<dbReference type="SUPFAM" id="SSF52540">
    <property type="entry name" value="P-loop containing nucleoside triphosphate hydrolases"/>
    <property type="match status" value="1"/>
</dbReference>
<keyword evidence="10" id="KW-1185">Reference proteome</keyword>
<dbReference type="InterPro" id="IPR036961">
    <property type="entry name" value="Kinesin_motor_dom_sf"/>
</dbReference>
<dbReference type="EMBL" id="LGRX02007085">
    <property type="protein sequence ID" value="KAK3275664.1"/>
    <property type="molecule type" value="Genomic_DNA"/>
</dbReference>
<dbReference type="InterPro" id="IPR027640">
    <property type="entry name" value="Kinesin-like_fam"/>
</dbReference>
<keyword evidence="3" id="KW-0175">Coiled coil</keyword>
<dbReference type="SMART" id="SM00129">
    <property type="entry name" value="KISc"/>
    <property type="match status" value="1"/>
</dbReference>
<dbReference type="Pfam" id="PF00225">
    <property type="entry name" value="Kinesin"/>
    <property type="match status" value="1"/>
</dbReference>
<evidence type="ECO:0000256" key="6">
    <source>
        <dbReference type="RuleBase" id="RU000394"/>
    </source>
</evidence>
<evidence type="ECO:0000256" key="5">
    <source>
        <dbReference type="PROSITE-ProRule" id="PRU00283"/>
    </source>
</evidence>
<evidence type="ECO:0000256" key="1">
    <source>
        <dbReference type="ARBA" id="ARBA00022741"/>
    </source>
</evidence>
<evidence type="ECO:0000256" key="4">
    <source>
        <dbReference type="ARBA" id="ARBA00023175"/>
    </source>
</evidence>
<dbReference type="Proteomes" id="UP001190700">
    <property type="component" value="Unassembled WGS sequence"/>
</dbReference>
<evidence type="ECO:0000256" key="3">
    <source>
        <dbReference type="ARBA" id="ARBA00023054"/>
    </source>
</evidence>
<feature type="binding site" evidence="5">
    <location>
        <begin position="129"/>
        <end position="136"/>
    </location>
    <ligand>
        <name>ATP</name>
        <dbReference type="ChEBI" id="CHEBI:30616"/>
    </ligand>
</feature>
<dbReference type="Gene3D" id="3.40.850.10">
    <property type="entry name" value="Kinesin motor domain"/>
    <property type="match status" value="1"/>
</dbReference>
<dbReference type="InterPro" id="IPR001752">
    <property type="entry name" value="Kinesin_motor_dom"/>
</dbReference>
<evidence type="ECO:0000313" key="9">
    <source>
        <dbReference type="EMBL" id="KAK3275664.1"/>
    </source>
</evidence>
<feature type="region of interest" description="Disordered" evidence="7">
    <location>
        <begin position="328"/>
        <end position="353"/>
    </location>
</feature>
<dbReference type="GO" id="GO:0003777">
    <property type="term" value="F:microtubule motor activity"/>
    <property type="evidence" value="ECO:0007669"/>
    <property type="project" value="InterPro"/>
</dbReference>
<dbReference type="GO" id="GO:0005874">
    <property type="term" value="C:microtubule"/>
    <property type="evidence" value="ECO:0007669"/>
    <property type="project" value="UniProtKB-KW"/>
</dbReference>
<dbReference type="PRINTS" id="PR00380">
    <property type="entry name" value="KINESINHEAVY"/>
</dbReference>
<feature type="domain" description="Kinesin motor" evidence="8">
    <location>
        <begin position="7"/>
        <end position="431"/>
    </location>
</feature>
<evidence type="ECO:0000256" key="7">
    <source>
        <dbReference type="SAM" id="MobiDB-lite"/>
    </source>
</evidence>
<dbReference type="GO" id="GO:0008017">
    <property type="term" value="F:microtubule binding"/>
    <property type="evidence" value="ECO:0007669"/>
    <property type="project" value="InterPro"/>
</dbReference>
<evidence type="ECO:0000313" key="10">
    <source>
        <dbReference type="Proteomes" id="UP001190700"/>
    </source>
</evidence>
<gene>
    <name evidence="9" type="ORF">CYMTET_16219</name>
</gene>
<protein>
    <recommendedName>
        <fullName evidence="6">Kinesin-like protein</fullName>
    </recommendedName>
</protein>
<evidence type="ECO:0000256" key="2">
    <source>
        <dbReference type="ARBA" id="ARBA00022840"/>
    </source>
</evidence>
<dbReference type="PROSITE" id="PS50067">
    <property type="entry name" value="KINESIN_MOTOR_2"/>
    <property type="match status" value="1"/>
</dbReference>
<dbReference type="InterPro" id="IPR027417">
    <property type="entry name" value="P-loop_NTPase"/>
</dbReference>
<organism evidence="9 10">
    <name type="scientific">Cymbomonas tetramitiformis</name>
    <dbReference type="NCBI Taxonomy" id="36881"/>
    <lineage>
        <taxon>Eukaryota</taxon>
        <taxon>Viridiplantae</taxon>
        <taxon>Chlorophyta</taxon>
        <taxon>Pyramimonadophyceae</taxon>
        <taxon>Pyramimonadales</taxon>
        <taxon>Pyramimonadaceae</taxon>
        <taxon>Cymbomonas</taxon>
    </lineage>
</organism>
<dbReference type="InterPro" id="IPR019821">
    <property type="entry name" value="Kinesin_motor_CS"/>
</dbReference>
<evidence type="ECO:0000259" key="8">
    <source>
        <dbReference type="PROSITE" id="PS50067"/>
    </source>
</evidence>
<name>A0AAE0GCM6_9CHLO</name>
<accession>A0AAE0GCM6</accession>
<dbReference type="GO" id="GO:0007018">
    <property type="term" value="P:microtubule-based movement"/>
    <property type="evidence" value="ECO:0007669"/>
    <property type="project" value="InterPro"/>
</dbReference>
<reference evidence="9 10" key="1">
    <citation type="journal article" date="2015" name="Genome Biol. Evol.">
        <title>Comparative Genomics of a Bacterivorous Green Alga Reveals Evolutionary Causalities and Consequences of Phago-Mixotrophic Mode of Nutrition.</title>
        <authorList>
            <person name="Burns J.A."/>
            <person name="Paasch A."/>
            <person name="Narechania A."/>
            <person name="Kim E."/>
        </authorList>
    </citation>
    <scope>NUCLEOTIDE SEQUENCE [LARGE SCALE GENOMIC DNA]</scope>
    <source>
        <strain evidence="9 10">PLY_AMNH</strain>
    </source>
</reference>
<proteinExistence type="inferred from homology"/>